<protein>
    <submittedName>
        <fullName evidence="8">Heme transporter protein HuvD, ATP-binding component</fullName>
    </submittedName>
</protein>
<dbReference type="PANTHER" id="PTHR42794">
    <property type="entry name" value="HEMIN IMPORT ATP-BINDING PROTEIN HMUV"/>
    <property type="match status" value="1"/>
</dbReference>
<dbReference type="InterPro" id="IPR003439">
    <property type="entry name" value="ABC_transporter-like_ATP-bd"/>
</dbReference>
<dbReference type="PANTHER" id="PTHR42794:SF1">
    <property type="entry name" value="HEMIN IMPORT ATP-BINDING PROTEIN HMUV"/>
    <property type="match status" value="1"/>
</dbReference>
<dbReference type="InterPro" id="IPR027417">
    <property type="entry name" value="P-loop_NTPase"/>
</dbReference>
<evidence type="ECO:0000256" key="4">
    <source>
        <dbReference type="ARBA" id="ARBA00022840"/>
    </source>
</evidence>
<dbReference type="GO" id="GO:0016887">
    <property type="term" value="F:ATP hydrolysis activity"/>
    <property type="evidence" value="ECO:0007669"/>
    <property type="project" value="InterPro"/>
</dbReference>
<dbReference type="PROSITE" id="PS50893">
    <property type="entry name" value="ABC_TRANSPORTER_2"/>
    <property type="match status" value="1"/>
</dbReference>
<dbReference type="AlphaFoldDB" id="A0A090KJ03"/>
<accession>A0A090KJ03</accession>
<dbReference type="SUPFAM" id="SSF52540">
    <property type="entry name" value="P-loop containing nucleoside triphosphate hydrolases"/>
    <property type="match status" value="1"/>
</dbReference>
<keyword evidence="4 8" id="KW-0067">ATP-binding</keyword>
<keyword evidence="3" id="KW-0547">Nucleotide-binding</keyword>
<evidence type="ECO:0000259" key="7">
    <source>
        <dbReference type="PROSITE" id="PS50893"/>
    </source>
</evidence>
<keyword evidence="5" id="KW-1278">Translocase</keyword>
<dbReference type="PATRIC" id="fig|80852.17.peg.1491"/>
<comment type="similarity">
    <text evidence="1">Belongs to the ABC transporter superfamily.</text>
</comment>
<dbReference type="CDD" id="cd03214">
    <property type="entry name" value="ABC_Iron-Siderophores_B12_Hemin"/>
    <property type="match status" value="1"/>
</dbReference>
<sequence>MPNHSMAISAKKISYQVNNKIILDDLNLDLYCGEVTTLLGPNGAGKSTLLKILCDEIESDSEIRYFNRKKEEWNKQLLAQQLGILPQQSSLTFSFTVNEVVELGGLPLDLPNKILKPITQSMMQKTGISHLAERLYPSLSGGEKQRVHLARVLTQVSQYQQKIVMLDEPTSALDLSHQHNTLRLARKLANEGAAVVVVLHDLNLAAQYSDRVIVLQDGKLQADGKPWEAITAKMIENVYGHKTLIQTHPMYDFPVVYAA</sequence>
<dbReference type="HOGENOM" id="CLU_000604_1_11_6"/>
<dbReference type="EMBL" id="LN554846">
    <property type="protein sequence ID" value="CED71524.1"/>
    <property type="molecule type" value="Genomic_DNA"/>
</dbReference>
<evidence type="ECO:0000256" key="5">
    <source>
        <dbReference type="ARBA" id="ARBA00022967"/>
    </source>
</evidence>
<name>A0A090KJ03_9GAMM</name>
<keyword evidence="9" id="KW-1185">Reference proteome</keyword>
<evidence type="ECO:0000313" key="8">
    <source>
        <dbReference type="EMBL" id="CED71524.1"/>
    </source>
</evidence>
<dbReference type="FunFam" id="3.40.50.300:FF:000134">
    <property type="entry name" value="Iron-enterobactin ABC transporter ATP-binding protein"/>
    <property type="match status" value="1"/>
</dbReference>
<evidence type="ECO:0000256" key="6">
    <source>
        <dbReference type="ARBA" id="ARBA00037066"/>
    </source>
</evidence>
<dbReference type="InterPro" id="IPR003593">
    <property type="entry name" value="AAA+_ATPase"/>
</dbReference>
<dbReference type="SMART" id="SM00382">
    <property type="entry name" value="AAA"/>
    <property type="match status" value="1"/>
</dbReference>
<dbReference type="KEGG" id="awd:AWOD_I_1449"/>
<comment type="function">
    <text evidence="6">Part of the ABC transporter complex HmuTUV involved in hemin import. Responsible for energy coupling to the transport system.</text>
</comment>
<organism evidence="8 9">
    <name type="scientific">Aliivibrio wodanis</name>
    <dbReference type="NCBI Taxonomy" id="80852"/>
    <lineage>
        <taxon>Bacteria</taxon>
        <taxon>Pseudomonadati</taxon>
        <taxon>Pseudomonadota</taxon>
        <taxon>Gammaproteobacteria</taxon>
        <taxon>Vibrionales</taxon>
        <taxon>Vibrionaceae</taxon>
        <taxon>Aliivibrio</taxon>
    </lineage>
</organism>
<evidence type="ECO:0000256" key="3">
    <source>
        <dbReference type="ARBA" id="ARBA00022741"/>
    </source>
</evidence>
<dbReference type="Pfam" id="PF00005">
    <property type="entry name" value="ABC_tran"/>
    <property type="match status" value="1"/>
</dbReference>
<dbReference type="OrthoDB" id="5292475at2"/>
<dbReference type="GO" id="GO:0005524">
    <property type="term" value="F:ATP binding"/>
    <property type="evidence" value="ECO:0007669"/>
    <property type="project" value="UniProtKB-KW"/>
</dbReference>
<keyword evidence="2" id="KW-0813">Transport</keyword>
<dbReference type="Gene3D" id="3.40.50.300">
    <property type="entry name" value="P-loop containing nucleotide triphosphate hydrolases"/>
    <property type="match status" value="1"/>
</dbReference>
<dbReference type="NCBIfam" id="NF010068">
    <property type="entry name" value="PRK13548.1"/>
    <property type="match status" value="1"/>
</dbReference>
<dbReference type="STRING" id="80852.AWOD_I_1449"/>
<gene>
    <name evidence="8" type="primary">hutD</name>
    <name evidence="8" type="ORF">AWOD_I_1449</name>
</gene>
<dbReference type="Proteomes" id="UP000032427">
    <property type="component" value="Chromosome 1"/>
</dbReference>
<proteinExistence type="inferred from homology"/>
<evidence type="ECO:0000256" key="1">
    <source>
        <dbReference type="ARBA" id="ARBA00005417"/>
    </source>
</evidence>
<evidence type="ECO:0000313" key="9">
    <source>
        <dbReference type="Proteomes" id="UP000032427"/>
    </source>
</evidence>
<feature type="domain" description="ABC transporter" evidence="7">
    <location>
        <begin position="8"/>
        <end position="242"/>
    </location>
</feature>
<dbReference type="GeneID" id="28541007"/>
<reference evidence="9" key="1">
    <citation type="submission" date="2014-09" db="EMBL/GenBank/DDBJ databases">
        <authorList>
            <person name="Hjerde E."/>
        </authorList>
    </citation>
    <scope>NUCLEOTIDE SEQUENCE [LARGE SCALE GENOMIC DNA]</scope>
    <source>
        <strain evidence="9">06/09/139</strain>
    </source>
</reference>
<evidence type="ECO:0000256" key="2">
    <source>
        <dbReference type="ARBA" id="ARBA00022448"/>
    </source>
</evidence>